<dbReference type="Gene3D" id="3.30.700.10">
    <property type="entry name" value="Glycoprotein, Type 4 Pilin"/>
    <property type="match status" value="1"/>
</dbReference>
<keyword evidence="3" id="KW-0488">Methylation</keyword>
<evidence type="ECO:0000256" key="4">
    <source>
        <dbReference type="ARBA" id="ARBA00022519"/>
    </source>
</evidence>
<accession>A0A1J5QG59</accession>
<name>A0A1J5QG59_9ZZZZ</name>
<sequence length="147" mass="15985">MNRKRHSGFTLLELLVVLVLMGLITGMAVPLLSSGLPGAQLKASARELLAGLRQARDQAITRRQDAALTIDVQKHNFQVTGDSRVYKLPAKVKIGLFVADTQAAGDVGAFRFYPDGSSTGGRVTVSLDRTTYRIDVDWLTGMARLQD</sequence>
<organism evidence="10">
    <name type="scientific">mine drainage metagenome</name>
    <dbReference type="NCBI Taxonomy" id="410659"/>
    <lineage>
        <taxon>unclassified sequences</taxon>
        <taxon>metagenomes</taxon>
        <taxon>ecological metagenomes</taxon>
    </lineage>
</organism>
<reference evidence="10" key="1">
    <citation type="submission" date="2016-10" db="EMBL/GenBank/DDBJ databases">
        <title>Sequence of Gallionella enrichment culture.</title>
        <authorList>
            <person name="Poehlein A."/>
            <person name="Muehling M."/>
            <person name="Daniel R."/>
        </authorList>
    </citation>
    <scope>NUCLEOTIDE SEQUENCE</scope>
</reference>
<gene>
    <name evidence="10" type="ORF">GALL_433900</name>
</gene>
<evidence type="ECO:0000256" key="5">
    <source>
        <dbReference type="ARBA" id="ARBA00022692"/>
    </source>
</evidence>
<evidence type="ECO:0000256" key="2">
    <source>
        <dbReference type="ARBA" id="ARBA00022475"/>
    </source>
</evidence>
<evidence type="ECO:0000259" key="9">
    <source>
        <dbReference type="Pfam" id="PF12019"/>
    </source>
</evidence>
<comment type="caution">
    <text evidence="10">The sequence shown here is derived from an EMBL/GenBank/DDBJ whole genome shotgun (WGS) entry which is preliminary data.</text>
</comment>
<evidence type="ECO:0000256" key="1">
    <source>
        <dbReference type="ARBA" id="ARBA00004377"/>
    </source>
</evidence>
<keyword evidence="5 8" id="KW-0812">Transmembrane</keyword>
<dbReference type="NCBIfam" id="TIGR02532">
    <property type="entry name" value="IV_pilin_GFxxxE"/>
    <property type="match status" value="1"/>
</dbReference>
<dbReference type="InterPro" id="IPR012902">
    <property type="entry name" value="N_methyl_site"/>
</dbReference>
<proteinExistence type="predicted"/>
<protein>
    <recommendedName>
        <fullName evidence="9">General secretion pathway GspH domain-containing protein</fullName>
    </recommendedName>
</protein>
<dbReference type="EMBL" id="MLJW01002329">
    <property type="protein sequence ID" value="OIQ74949.1"/>
    <property type="molecule type" value="Genomic_DNA"/>
</dbReference>
<evidence type="ECO:0000256" key="8">
    <source>
        <dbReference type="SAM" id="Phobius"/>
    </source>
</evidence>
<dbReference type="InterPro" id="IPR022346">
    <property type="entry name" value="T2SS_GspH"/>
</dbReference>
<feature type="domain" description="General secretion pathway GspH" evidence="9">
    <location>
        <begin position="45"/>
        <end position="139"/>
    </location>
</feature>
<evidence type="ECO:0000256" key="7">
    <source>
        <dbReference type="ARBA" id="ARBA00023136"/>
    </source>
</evidence>
<keyword evidence="4" id="KW-0997">Cell inner membrane</keyword>
<dbReference type="InterPro" id="IPR045584">
    <property type="entry name" value="Pilin-like"/>
</dbReference>
<dbReference type="Pfam" id="PF12019">
    <property type="entry name" value="GspH"/>
    <property type="match status" value="1"/>
</dbReference>
<evidence type="ECO:0000256" key="6">
    <source>
        <dbReference type="ARBA" id="ARBA00022989"/>
    </source>
</evidence>
<dbReference type="AlphaFoldDB" id="A0A1J5QG59"/>
<dbReference type="PROSITE" id="PS00409">
    <property type="entry name" value="PROKAR_NTER_METHYL"/>
    <property type="match status" value="1"/>
</dbReference>
<dbReference type="GO" id="GO:0015627">
    <property type="term" value="C:type II protein secretion system complex"/>
    <property type="evidence" value="ECO:0007669"/>
    <property type="project" value="InterPro"/>
</dbReference>
<dbReference type="Pfam" id="PF07963">
    <property type="entry name" value="N_methyl"/>
    <property type="match status" value="1"/>
</dbReference>
<keyword evidence="7 8" id="KW-0472">Membrane</keyword>
<comment type="subcellular location">
    <subcellularLocation>
        <location evidence="1">Cell inner membrane</location>
        <topology evidence="1">Single-pass membrane protein</topology>
    </subcellularLocation>
</comment>
<keyword evidence="6 8" id="KW-1133">Transmembrane helix</keyword>
<dbReference type="SUPFAM" id="SSF54523">
    <property type="entry name" value="Pili subunits"/>
    <property type="match status" value="1"/>
</dbReference>
<feature type="transmembrane region" description="Helical" evidence="8">
    <location>
        <begin position="12"/>
        <end position="32"/>
    </location>
</feature>
<keyword evidence="2" id="KW-1003">Cell membrane</keyword>
<dbReference type="GO" id="GO:0015628">
    <property type="term" value="P:protein secretion by the type II secretion system"/>
    <property type="evidence" value="ECO:0007669"/>
    <property type="project" value="InterPro"/>
</dbReference>
<evidence type="ECO:0000256" key="3">
    <source>
        <dbReference type="ARBA" id="ARBA00022481"/>
    </source>
</evidence>
<evidence type="ECO:0000313" key="10">
    <source>
        <dbReference type="EMBL" id="OIQ74949.1"/>
    </source>
</evidence>
<dbReference type="GO" id="GO:0005886">
    <property type="term" value="C:plasma membrane"/>
    <property type="evidence" value="ECO:0007669"/>
    <property type="project" value="UniProtKB-SubCell"/>
</dbReference>